<feature type="binding site" evidence="11">
    <location>
        <position position="195"/>
    </location>
    <ligand>
        <name>substrate</name>
    </ligand>
</feature>
<dbReference type="InterPro" id="IPR002813">
    <property type="entry name" value="Arg_biosynth_ArgJ"/>
</dbReference>
<feature type="binding site" evidence="11">
    <location>
        <position position="184"/>
    </location>
    <ligand>
        <name>substrate</name>
    </ligand>
</feature>
<evidence type="ECO:0000313" key="13">
    <source>
        <dbReference type="Proteomes" id="UP000266273"/>
    </source>
</evidence>
<reference evidence="12 13" key="1">
    <citation type="submission" date="2018-08" db="EMBL/GenBank/DDBJ databases">
        <title>Genomic Encyclopedia of Archaeal and Bacterial Type Strains, Phase II (KMG-II): from individual species to whole genera.</title>
        <authorList>
            <person name="Goeker M."/>
        </authorList>
    </citation>
    <scope>NUCLEOTIDE SEQUENCE [LARGE SCALE GENOMIC DNA]</scope>
    <source>
        <strain evidence="12 13">DSM 5002</strain>
    </source>
</reference>
<feature type="chain" id="PRO_5023530818" description="Arginine biosynthesis bifunctional protein ArgJ beta chain" evidence="11">
    <location>
        <begin position="195"/>
        <end position="414"/>
    </location>
</feature>
<proteinExistence type="inferred from homology"/>
<comment type="pathway">
    <text evidence="11">Amino-acid biosynthesis; L-arginine biosynthesis; L-ornithine and N-acetyl-L-glutamate from L-glutamate and N(2)-acetyl-L-ornithine (cyclic): step 1/1.</text>
</comment>
<keyword evidence="5 11" id="KW-0055">Arginine biosynthesis</keyword>
<dbReference type="AlphaFoldDB" id="A0A397PE35"/>
<dbReference type="Gene3D" id="3.10.20.340">
    <property type="entry name" value="ArgJ beta chain, C-terminal domain"/>
    <property type="match status" value="1"/>
</dbReference>
<protein>
    <recommendedName>
        <fullName evidence="11">Arginine biosynthesis bifunctional protein ArgJ</fullName>
    </recommendedName>
    <domain>
        <recommendedName>
            <fullName evidence="11">Glutamate N-acetyltransferase</fullName>
            <ecNumber evidence="11">2.3.1.35</ecNumber>
        </recommendedName>
        <alternativeName>
            <fullName evidence="11">Ornithine acetyltransferase</fullName>
            <shortName evidence="11">OATase</shortName>
        </alternativeName>
        <alternativeName>
            <fullName evidence="11">Ornithine transacetylase</fullName>
        </alternativeName>
    </domain>
    <domain>
        <recommendedName>
            <fullName evidence="11">Amino-acid acetyltransferase</fullName>
            <ecNumber evidence="11">2.3.1.1</ecNumber>
        </recommendedName>
        <alternativeName>
            <fullName evidence="11">N-acetylglutamate synthase</fullName>
            <shortName evidence="11">AGSase</shortName>
        </alternativeName>
    </domain>
    <component>
        <recommendedName>
            <fullName evidence="11">Arginine biosynthesis bifunctional protein ArgJ alpha chain</fullName>
        </recommendedName>
    </component>
    <component>
        <recommendedName>
            <fullName evidence="11">Arginine biosynthesis bifunctional protein ArgJ beta chain</fullName>
        </recommendedName>
    </component>
</protein>
<keyword evidence="13" id="KW-1185">Reference proteome</keyword>
<dbReference type="EC" id="2.3.1.1" evidence="11"/>
<dbReference type="UniPathway" id="UPA00068">
    <property type="reaction ID" value="UER00106"/>
</dbReference>
<dbReference type="NCBIfam" id="NF003802">
    <property type="entry name" value="PRK05388.1"/>
    <property type="match status" value="1"/>
</dbReference>
<feature type="site" description="Involved in the stabilization of negative charge on the oxyanion by the formation of the oxyanion hole" evidence="11">
    <location>
        <position position="122"/>
    </location>
</feature>
<dbReference type="NCBIfam" id="TIGR00120">
    <property type="entry name" value="ArgJ"/>
    <property type="match status" value="1"/>
</dbReference>
<feature type="binding site" evidence="11">
    <location>
        <position position="414"/>
    </location>
    <ligand>
        <name>substrate</name>
    </ligand>
</feature>
<dbReference type="Gene3D" id="3.60.70.12">
    <property type="entry name" value="L-amino peptidase D-ALA esterase/amidase"/>
    <property type="match status" value="1"/>
</dbReference>
<evidence type="ECO:0000256" key="6">
    <source>
        <dbReference type="ARBA" id="ARBA00022605"/>
    </source>
</evidence>
<keyword evidence="4 11" id="KW-0963">Cytoplasm</keyword>
<organism evidence="12 13">
    <name type="scientific">Dichotomicrobium thermohalophilum</name>
    <dbReference type="NCBI Taxonomy" id="933063"/>
    <lineage>
        <taxon>Bacteria</taxon>
        <taxon>Pseudomonadati</taxon>
        <taxon>Pseudomonadota</taxon>
        <taxon>Alphaproteobacteria</taxon>
        <taxon>Hyphomicrobiales</taxon>
        <taxon>Hyphomicrobiaceae</taxon>
        <taxon>Dichotomicrobium</taxon>
    </lineage>
</organism>
<dbReference type="SUPFAM" id="SSF56266">
    <property type="entry name" value="DmpA/ArgJ-like"/>
    <property type="match status" value="1"/>
</dbReference>
<feature type="site" description="Involved in the stabilization of negative charge on the oxyanion by the formation of the oxyanion hole" evidence="11">
    <location>
        <position position="121"/>
    </location>
</feature>
<dbReference type="GO" id="GO:0006592">
    <property type="term" value="P:ornithine biosynthetic process"/>
    <property type="evidence" value="ECO:0007669"/>
    <property type="project" value="TreeGrafter"/>
</dbReference>
<dbReference type="OrthoDB" id="9804242at2"/>
<dbReference type="CDD" id="cd02152">
    <property type="entry name" value="OAT"/>
    <property type="match status" value="1"/>
</dbReference>
<evidence type="ECO:0000256" key="5">
    <source>
        <dbReference type="ARBA" id="ARBA00022571"/>
    </source>
</evidence>
<evidence type="ECO:0000256" key="11">
    <source>
        <dbReference type="HAMAP-Rule" id="MF_01106"/>
    </source>
</evidence>
<dbReference type="Pfam" id="PF01960">
    <property type="entry name" value="ArgJ"/>
    <property type="match status" value="1"/>
</dbReference>
<comment type="subunit">
    <text evidence="3 11">Heterotetramer of two alpha and two beta chains.</text>
</comment>
<comment type="pathway">
    <text evidence="11">Amino-acid biosynthesis; L-arginine biosynthesis; N(2)-acetyl-L-ornithine from L-glutamate: step 1/4.</text>
</comment>
<evidence type="ECO:0000313" key="12">
    <source>
        <dbReference type="EMBL" id="RIA47228.1"/>
    </source>
</evidence>
<keyword evidence="6 11" id="KW-0028">Amino-acid biosynthesis</keyword>
<evidence type="ECO:0000256" key="8">
    <source>
        <dbReference type="ARBA" id="ARBA00022813"/>
    </source>
</evidence>
<keyword evidence="7 11" id="KW-0808">Transferase</keyword>
<feature type="binding site" evidence="11">
    <location>
        <position position="409"/>
    </location>
    <ligand>
        <name>substrate</name>
    </ligand>
</feature>
<evidence type="ECO:0000256" key="1">
    <source>
        <dbReference type="ARBA" id="ARBA00004496"/>
    </source>
</evidence>
<dbReference type="GO" id="GO:0004358">
    <property type="term" value="F:L-glutamate N-acetyltransferase activity, acting on acetyl-L-ornithine as donor"/>
    <property type="evidence" value="ECO:0007669"/>
    <property type="project" value="UniProtKB-UniRule"/>
</dbReference>
<evidence type="ECO:0000256" key="9">
    <source>
        <dbReference type="ARBA" id="ARBA00023268"/>
    </source>
</evidence>
<comment type="catalytic activity">
    <reaction evidence="11">
        <text>L-glutamate + acetyl-CoA = N-acetyl-L-glutamate + CoA + H(+)</text>
        <dbReference type="Rhea" id="RHEA:24292"/>
        <dbReference type="ChEBI" id="CHEBI:15378"/>
        <dbReference type="ChEBI" id="CHEBI:29985"/>
        <dbReference type="ChEBI" id="CHEBI:44337"/>
        <dbReference type="ChEBI" id="CHEBI:57287"/>
        <dbReference type="ChEBI" id="CHEBI:57288"/>
        <dbReference type="EC" id="2.3.1.1"/>
    </reaction>
</comment>
<gene>
    <name evidence="11" type="primary">argJ</name>
    <name evidence="12" type="ORF">BXY53_2610</name>
</gene>
<feature type="binding site" evidence="11">
    <location>
        <position position="285"/>
    </location>
    <ligand>
        <name>substrate</name>
    </ligand>
</feature>
<dbReference type="Proteomes" id="UP000266273">
    <property type="component" value="Unassembled WGS sequence"/>
</dbReference>
<dbReference type="FunFam" id="3.10.20.340:FF:000003">
    <property type="entry name" value="Arginine biosynthesis bifunctional protein ArgJ"/>
    <property type="match status" value="1"/>
</dbReference>
<comment type="catalytic activity">
    <reaction evidence="11">
        <text>N(2)-acetyl-L-ornithine + L-glutamate = N-acetyl-L-glutamate + L-ornithine</text>
        <dbReference type="Rhea" id="RHEA:15349"/>
        <dbReference type="ChEBI" id="CHEBI:29985"/>
        <dbReference type="ChEBI" id="CHEBI:44337"/>
        <dbReference type="ChEBI" id="CHEBI:46911"/>
        <dbReference type="ChEBI" id="CHEBI:57805"/>
        <dbReference type="EC" id="2.3.1.35"/>
    </reaction>
</comment>
<evidence type="ECO:0000256" key="10">
    <source>
        <dbReference type="ARBA" id="ARBA00023315"/>
    </source>
</evidence>
<evidence type="ECO:0000256" key="3">
    <source>
        <dbReference type="ARBA" id="ARBA00011475"/>
    </source>
</evidence>
<keyword evidence="9 11" id="KW-0511">Multifunctional enzyme</keyword>
<dbReference type="PANTHER" id="PTHR23100">
    <property type="entry name" value="ARGININE BIOSYNTHESIS BIFUNCTIONAL PROTEIN ARGJ"/>
    <property type="match status" value="1"/>
</dbReference>
<sequence length="414" mass="43558">MTKTSPFAPASLPTLPSVGGVALAAAEAGIRYQGRKDLLLVRFAEGAEVGGALTTSRTPSPAVNWCRSLLNSGRHARALVVNSGNANAFTGQRGVDAVHLTAQIAAETEGCAPEDVFLASTGVIGEPLEVSAFADTLRGLHEAVRPDAWEDAARAIMTTDTFPKLASRTTQIDGVEVTINGIAKGSGMIAPNMATMLAFLFTDAPLPGGLLQTLCTDTVAQSFNRITVDSDTSTSDTVLLFATGAARDRGVPEITDPHDSRLEEFRLALDELTLDLAHQVVQDGEGLTKFVTVRVDGAHTDEDAQAIAFSIANSPLVKTALAGEDPNWGRIIMAVGKAGVEIDPDELAIWFGEIPVAAGGEVHPDYEEAEAAAYMKRDELLIRVYAGLGGAGAATVWTTDLTHGYIDINADYRS</sequence>
<dbReference type="RefSeq" id="WP_119062410.1">
    <property type="nucleotide sequence ID" value="NZ_QXDF01000004.1"/>
</dbReference>
<dbReference type="FunFam" id="3.60.70.12:FF:000001">
    <property type="entry name" value="Arginine biosynthesis bifunctional protein ArgJ, chloroplastic"/>
    <property type="match status" value="1"/>
</dbReference>
<dbReference type="GO" id="GO:0004042">
    <property type="term" value="F:L-glutamate N-acetyltransferase activity"/>
    <property type="evidence" value="ECO:0007669"/>
    <property type="project" value="UniProtKB-UniRule"/>
</dbReference>
<accession>A0A397PE35</accession>
<dbReference type="EMBL" id="QXDF01000004">
    <property type="protein sequence ID" value="RIA47228.1"/>
    <property type="molecule type" value="Genomic_DNA"/>
</dbReference>
<evidence type="ECO:0000256" key="4">
    <source>
        <dbReference type="ARBA" id="ARBA00022490"/>
    </source>
</evidence>
<feature type="binding site" evidence="11">
    <location>
        <position position="158"/>
    </location>
    <ligand>
        <name>substrate</name>
    </ligand>
</feature>
<keyword evidence="8 11" id="KW-0068">Autocatalytic cleavage</keyword>
<dbReference type="PANTHER" id="PTHR23100:SF0">
    <property type="entry name" value="ARGININE BIOSYNTHESIS BIFUNCTIONAL PROTEIN ARGJ, MITOCHONDRIAL"/>
    <property type="match status" value="1"/>
</dbReference>
<feature type="active site" description="Nucleophile" evidence="11">
    <location>
        <position position="195"/>
    </location>
</feature>
<dbReference type="HAMAP" id="MF_01106">
    <property type="entry name" value="ArgJ"/>
    <property type="match status" value="1"/>
</dbReference>
<comment type="subcellular location">
    <subcellularLocation>
        <location evidence="1 11">Cytoplasm</location>
    </subcellularLocation>
</comment>
<dbReference type="GO" id="GO:0005737">
    <property type="term" value="C:cytoplasm"/>
    <property type="evidence" value="ECO:0007669"/>
    <property type="project" value="UniProtKB-SubCell"/>
</dbReference>
<feature type="site" description="Cleavage; by autolysis" evidence="11">
    <location>
        <begin position="194"/>
        <end position="195"/>
    </location>
</feature>
<dbReference type="GO" id="GO:0006526">
    <property type="term" value="P:L-arginine biosynthetic process"/>
    <property type="evidence" value="ECO:0007669"/>
    <property type="project" value="UniProtKB-UniRule"/>
</dbReference>
<keyword evidence="10 11" id="KW-0012">Acyltransferase</keyword>
<dbReference type="EC" id="2.3.1.35" evidence="11"/>
<comment type="caution">
    <text evidence="12">The sequence shown here is derived from an EMBL/GenBank/DDBJ whole genome shotgun (WGS) entry which is preliminary data.</text>
</comment>
<comment type="function">
    <text evidence="11">Catalyzes two activities which are involved in the cyclic version of arginine biosynthesis: the synthesis of N-acetylglutamate from glutamate and acetyl-CoA as the acetyl donor, and of ornithine by transacetylation between N(2)-acetylornithine and glutamate.</text>
</comment>
<feature type="chain" id="PRO_5023530819" description="Arginine biosynthesis bifunctional protein ArgJ alpha chain" evidence="11">
    <location>
        <begin position="1"/>
        <end position="194"/>
    </location>
</feature>
<name>A0A397PE35_9HYPH</name>
<evidence type="ECO:0000256" key="7">
    <source>
        <dbReference type="ARBA" id="ARBA00022679"/>
    </source>
</evidence>
<evidence type="ECO:0000256" key="2">
    <source>
        <dbReference type="ARBA" id="ARBA00006774"/>
    </source>
</evidence>
<dbReference type="InterPro" id="IPR042195">
    <property type="entry name" value="ArgJ_beta_C"/>
</dbReference>
<dbReference type="InterPro" id="IPR016117">
    <property type="entry name" value="ArgJ-like_dom_sf"/>
</dbReference>
<comment type="similarity">
    <text evidence="2 11">Belongs to the ArgJ family.</text>
</comment>